<protein>
    <recommendedName>
        <fullName evidence="2">non-specific serine/threonine protein kinase</fullName>
        <ecNumber evidence="2">2.7.11.1</ecNumber>
    </recommendedName>
</protein>
<dbReference type="InterPro" id="IPR016024">
    <property type="entry name" value="ARM-type_fold"/>
</dbReference>
<evidence type="ECO:0000259" key="10">
    <source>
        <dbReference type="PROSITE" id="PS50290"/>
    </source>
</evidence>
<dbReference type="InterPro" id="IPR000403">
    <property type="entry name" value="PI3/4_kinase_cat_dom"/>
</dbReference>
<dbReference type="Pfam" id="PF00454">
    <property type="entry name" value="PI3_PI4_kinase"/>
    <property type="match status" value="1"/>
</dbReference>
<feature type="domain" description="PI3K/PI4K catalytic" evidence="10">
    <location>
        <begin position="1895"/>
        <end position="2213"/>
    </location>
</feature>
<dbReference type="InterPro" id="IPR036940">
    <property type="entry name" value="PI3/4_kinase_cat_sf"/>
</dbReference>
<comment type="caution">
    <text evidence="13">The sequence shown here is derived from an EMBL/GenBank/DDBJ whole genome shotgun (WGS) entry which is preliminary data.</text>
</comment>
<dbReference type="InterPro" id="IPR050517">
    <property type="entry name" value="DDR_Repair_Kinase"/>
</dbReference>
<dbReference type="Pfam" id="PF02259">
    <property type="entry name" value="FAT"/>
    <property type="match status" value="1"/>
</dbReference>
<evidence type="ECO:0000259" key="11">
    <source>
        <dbReference type="PROSITE" id="PS51189"/>
    </source>
</evidence>
<keyword evidence="3" id="KW-0808">Transferase</keyword>
<evidence type="ECO:0000313" key="14">
    <source>
        <dbReference type="Proteomes" id="UP001470230"/>
    </source>
</evidence>
<proteinExistence type="inferred from homology"/>
<dbReference type="Gene3D" id="1.10.1070.11">
    <property type="entry name" value="Phosphatidylinositol 3-/4-kinase, catalytic domain"/>
    <property type="match status" value="1"/>
</dbReference>
<dbReference type="SMART" id="SM01343">
    <property type="entry name" value="FATC"/>
    <property type="match status" value="1"/>
</dbReference>
<sequence>MDLQKPIPYIPVDDSISEFYMWKQARKKYIAIIGPLLLTLSNDYLIQIFKKWENISRMNLKSKQFSKIMVGLFHLSMVFYFHRSLTPIDDLVPQIQEFTYSKSRCICKTSAKVLLYLSKNTLSGNKINFFHEFFSDRSWMSFEPKSSNVFQTLTILNEANSLAPMTVRSIVTPHLDFLLSLAFSDDFEIQDASFPIISHHFAVAEDQFSSLSIIPTCLKKLTNKSSLPNIRGALNLIKTRIKLHLQQEQILSIITKFSDNFLIFQNQNILLLSLDILIQIFAYEEISCFDQNLMHSLIITLINCVKKNPDSDTLDKFYEFLELIPIDIYPKNELIELASNIFSNHVKLPPTSGYYFVYLVCKRFTNFNSPIVNKIPYDQTFSKYFYKLLKLKPSIVLEYRKKLEQFFGNGFSSNLPEDQIVSRLKVARACGALLWGSKQNLIDQVKELRYSPSERVRKEVIKVLNQYDDQANLVISQALFDQSAKVRLASLKNLKNTDALVKNSLIPTLLADESVEVLSEALSLVSKLCHNNPMFFITYLYSFFKKLQKNYLRGPSLFEASKISKLFPELAMIFVDCDAELSRSLVSFCFFVLMRKVDSIIFDTYINQELLNPFELTGQFQSLKSSIVRLVHLPFLDICDINFLKTIEILKDYVTIDSKKLQIFHSFITEKRSNNVIIASLHTLTSLMSSIFSFINIDFIKPYFDVLMQYPSRKVALAVFEFLGTAGISFPPPLNNEVLPFSRTSIIDFSKTKVINWLFESLVSLVPNQLPSFFEAAANTIVFYPSHAPQYMGKLIPEFVRNLVVKQNDVIVNQLISITKEMKNFMTPFLTILHPILFERLDNERIVKFCRVLSYILLNNFIPFSGSLYHKSASLATSLNDQSQARLLKQLLKFMSFSVIFQNQPIEVFLDVIEKVAEIVPDIVINELIRILQNTTITFGSSWITRIFIKVRNHPSSNQLLYSIAIFGGVSYKLLQLVLKKYSINDENFNELEKKSINRMKPLPFFVATVKASLKEERIQRQDIEVKDVFSSLVPPVNNNIQQWIQDFVNVVVSNSPNRGIRCCSDLANQSVQFRNLIIAPAFLTCWVVTPSIQQEKFLVVFRYIIENFTPLPEILFRFIDLSESCRINLSISYRDLAHASQFPAQALHYWKCYFRKTSSDIELYLSQCLKMGLIDTARGVLHISMEKNGISHSELWSEKLGNWSAALKKYKLDNNITGIIRCYGNLENWIKILKFEHLFNEMSDNEKMETSLWFGLSFFHQGNISKAEYFLQYFPENETRAHFFLRCFIYIKNGEYGKARMLIDSAQQNMTNDHSMFDGTDTKAAEAKLLFSQHLIELLEVINAKENKDGNVVIPIMWKLRQPIEERTNDSKILTNIRSLLYSDEMKLKTALKMAHSLRKGRKFEELKGAYFRLVSIKRSLDVHFEGIKMLWCKNLKSTAITFLELLIGVYEKKKELQKFIPNQYFRGGKTSQALFNEEKEKCNQWLLKKLRKIPQKSMKYFTYFKDDFLNKAEKYAEENPISEEKLAQFKTLLVNWKLQEMPQTINLFYKYHKILNDCLAVQPNNLKTLFAFSLLNVRILDIIQTDKNKYALDAVVNFLKLIELSPSNDLSALLLLLDVLLKCANDLIMNQSNIEKLQKLPLSLVSNSLPQFVNLLAHPCKRLRNVVRQILLEFGNHRFQKLFFPLNIGMLSKDSNKASNSREIFNTLRKTNSKIADDLILFSESMNRAAVSLLEEWKYGIEEAIRLYEKNDIESSMTILRKLIDRLLNPVCDLDISFGNIIREKIGTFIETFNMVDEKINKNKNIRNANNKEEEENEIECEYYKEELNYDYDPRIMTVLWSQLRRIFSSISGKLNSLATISLFSVSEELMKRQHDLLIFVPGTHDSVRITSFESNLQVYSTAYHPRSLSIYDEKGKKHNFLLKGNCDVRIDYRIMQFFLLINSLLAQNRSTSHLSITQYSIVPLTKNSGLISWVENSKSLHQIINMFPKNRMKEQEIINDIYGDVTNSLTSPQLLELYDSIANSGNQSELSADEIDQFIWLNATTSSIWIKNNHMFVSSSALMSIAGYIIGLGDRHPNNILMQNHNGKVAHIDFGDAFEITVTRTVYPEKVPFRLTRMIVNAFDGSNPFGIFEKTCCDVLGLIREAKQIIMAQFELFTDDTTIANNPKFGSAKITKRVKEKLNGLDSFLINDDLLTKIQDGSNGNDDDVIHYEDEDVDEINSKALSVENQVRELIEISQDPNKYATHFIGWRAYW</sequence>
<dbReference type="SMART" id="SM01345">
    <property type="entry name" value="Rapamycin_bind"/>
    <property type="match status" value="1"/>
</dbReference>
<accession>A0ABR2L5P2</accession>
<feature type="domain" description="FATC" evidence="12">
    <location>
        <begin position="2226"/>
        <end position="2258"/>
    </location>
</feature>
<feature type="domain" description="FAT" evidence="11">
    <location>
        <begin position="1133"/>
        <end position="1694"/>
    </location>
</feature>
<evidence type="ECO:0000256" key="8">
    <source>
        <dbReference type="ARBA" id="ARBA00047899"/>
    </source>
</evidence>
<dbReference type="EC" id="2.7.11.1" evidence="2"/>
<dbReference type="InterPro" id="IPR011989">
    <property type="entry name" value="ARM-like"/>
</dbReference>
<keyword evidence="4" id="KW-0677">Repeat</keyword>
<dbReference type="SUPFAM" id="SSF56112">
    <property type="entry name" value="Protein kinase-like (PK-like)"/>
    <property type="match status" value="1"/>
</dbReference>
<evidence type="ECO:0000256" key="5">
    <source>
        <dbReference type="ARBA" id="ARBA00022741"/>
    </source>
</evidence>
<evidence type="ECO:0000256" key="1">
    <source>
        <dbReference type="ARBA" id="ARBA00011031"/>
    </source>
</evidence>
<dbReference type="InterPro" id="IPR014009">
    <property type="entry name" value="PIK_FAT"/>
</dbReference>
<dbReference type="InterPro" id="IPR018936">
    <property type="entry name" value="PI3/4_kinase_CS"/>
</dbReference>
<dbReference type="EMBL" id="JAPFFF010000001">
    <property type="protein sequence ID" value="KAK8898663.1"/>
    <property type="molecule type" value="Genomic_DNA"/>
</dbReference>
<evidence type="ECO:0000256" key="3">
    <source>
        <dbReference type="ARBA" id="ARBA00022679"/>
    </source>
</evidence>
<dbReference type="SMART" id="SM00146">
    <property type="entry name" value="PI3Kc"/>
    <property type="match status" value="1"/>
</dbReference>
<dbReference type="Gene3D" id="3.30.1010.10">
    <property type="entry name" value="Phosphatidylinositol 3-kinase Catalytic Subunit, Chain A, domain 4"/>
    <property type="match status" value="1"/>
</dbReference>
<evidence type="ECO:0000313" key="13">
    <source>
        <dbReference type="EMBL" id="KAK8898663.1"/>
    </source>
</evidence>
<dbReference type="PANTHER" id="PTHR11139">
    <property type="entry name" value="ATAXIA TELANGIECTASIA MUTATED ATM -RELATED"/>
    <property type="match status" value="1"/>
</dbReference>
<dbReference type="Gene3D" id="1.25.10.10">
    <property type="entry name" value="Leucine-rich Repeat Variant"/>
    <property type="match status" value="1"/>
</dbReference>
<dbReference type="PANTHER" id="PTHR11139:SF9">
    <property type="entry name" value="SERINE_THREONINE-PROTEIN KINASE MTOR"/>
    <property type="match status" value="1"/>
</dbReference>
<dbReference type="Pfam" id="PF08771">
    <property type="entry name" value="FRB_dom"/>
    <property type="match status" value="1"/>
</dbReference>
<comment type="similarity">
    <text evidence="1">Belongs to the PI3/PI4-kinase family.</text>
</comment>
<evidence type="ECO:0000256" key="7">
    <source>
        <dbReference type="ARBA" id="ARBA00022840"/>
    </source>
</evidence>
<evidence type="ECO:0000259" key="12">
    <source>
        <dbReference type="PROSITE" id="PS51190"/>
    </source>
</evidence>
<dbReference type="Pfam" id="PF02260">
    <property type="entry name" value="FATC"/>
    <property type="match status" value="1"/>
</dbReference>
<dbReference type="PROSITE" id="PS51189">
    <property type="entry name" value="FAT"/>
    <property type="match status" value="1"/>
</dbReference>
<dbReference type="PROSITE" id="PS00916">
    <property type="entry name" value="PI3_4_KINASE_2"/>
    <property type="match status" value="1"/>
</dbReference>
<dbReference type="SUPFAM" id="SSF48371">
    <property type="entry name" value="ARM repeat"/>
    <property type="match status" value="1"/>
</dbReference>
<dbReference type="PROSITE" id="PS50290">
    <property type="entry name" value="PI3_4_KINASE_3"/>
    <property type="match status" value="1"/>
</dbReference>
<gene>
    <name evidence="13" type="ORF">M9Y10_000955</name>
</gene>
<keyword evidence="7" id="KW-0067">ATP-binding</keyword>
<evidence type="ECO:0000256" key="2">
    <source>
        <dbReference type="ARBA" id="ARBA00012513"/>
    </source>
</evidence>
<dbReference type="InterPro" id="IPR009076">
    <property type="entry name" value="FRB_dom"/>
</dbReference>
<dbReference type="Proteomes" id="UP001470230">
    <property type="component" value="Unassembled WGS sequence"/>
</dbReference>
<keyword evidence="6" id="KW-0418">Kinase</keyword>
<organism evidence="13 14">
    <name type="scientific">Tritrichomonas musculus</name>
    <dbReference type="NCBI Taxonomy" id="1915356"/>
    <lineage>
        <taxon>Eukaryota</taxon>
        <taxon>Metamonada</taxon>
        <taxon>Parabasalia</taxon>
        <taxon>Tritrichomonadida</taxon>
        <taxon>Tritrichomonadidae</taxon>
        <taxon>Tritrichomonas</taxon>
    </lineage>
</organism>
<evidence type="ECO:0000256" key="4">
    <source>
        <dbReference type="ARBA" id="ARBA00022737"/>
    </source>
</evidence>
<dbReference type="InterPro" id="IPR011009">
    <property type="entry name" value="Kinase-like_dom_sf"/>
</dbReference>
<dbReference type="InterPro" id="IPR003152">
    <property type="entry name" value="FATC_dom"/>
</dbReference>
<keyword evidence="5" id="KW-0547">Nucleotide-binding</keyword>
<comment type="catalytic activity">
    <reaction evidence="9">
        <text>L-seryl-[protein] + ATP = O-phospho-L-seryl-[protein] + ADP + H(+)</text>
        <dbReference type="Rhea" id="RHEA:17989"/>
        <dbReference type="Rhea" id="RHEA-COMP:9863"/>
        <dbReference type="Rhea" id="RHEA-COMP:11604"/>
        <dbReference type="ChEBI" id="CHEBI:15378"/>
        <dbReference type="ChEBI" id="CHEBI:29999"/>
        <dbReference type="ChEBI" id="CHEBI:30616"/>
        <dbReference type="ChEBI" id="CHEBI:83421"/>
        <dbReference type="ChEBI" id="CHEBI:456216"/>
        <dbReference type="EC" id="2.7.11.1"/>
    </reaction>
</comment>
<dbReference type="InterPro" id="IPR003151">
    <property type="entry name" value="PIK-rel_kinase_FAT"/>
</dbReference>
<name>A0ABR2L5P2_9EUKA</name>
<evidence type="ECO:0000256" key="9">
    <source>
        <dbReference type="ARBA" id="ARBA00048679"/>
    </source>
</evidence>
<reference evidence="13 14" key="1">
    <citation type="submission" date="2024-04" db="EMBL/GenBank/DDBJ databases">
        <title>Tritrichomonas musculus Genome.</title>
        <authorList>
            <person name="Alves-Ferreira E."/>
            <person name="Grigg M."/>
            <person name="Lorenzi H."/>
            <person name="Galac M."/>
        </authorList>
    </citation>
    <scope>NUCLEOTIDE SEQUENCE [LARGE SCALE GENOMIC DNA]</scope>
    <source>
        <strain evidence="13 14">EAF2021</strain>
    </source>
</reference>
<dbReference type="PROSITE" id="PS51190">
    <property type="entry name" value="FATC"/>
    <property type="match status" value="1"/>
</dbReference>
<comment type="catalytic activity">
    <reaction evidence="8">
        <text>L-threonyl-[protein] + ATP = O-phospho-L-threonyl-[protein] + ADP + H(+)</text>
        <dbReference type="Rhea" id="RHEA:46608"/>
        <dbReference type="Rhea" id="RHEA-COMP:11060"/>
        <dbReference type="Rhea" id="RHEA-COMP:11605"/>
        <dbReference type="ChEBI" id="CHEBI:15378"/>
        <dbReference type="ChEBI" id="CHEBI:30013"/>
        <dbReference type="ChEBI" id="CHEBI:30616"/>
        <dbReference type="ChEBI" id="CHEBI:61977"/>
        <dbReference type="ChEBI" id="CHEBI:456216"/>
        <dbReference type="EC" id="2.7.11.1"/>
    </reaction>
</comment>
<keyword evidence="14" id="KW-1185">Reference proteome</keyword>
<evidence type="ECO:0000256" key="6">
    <source>
        <dbReference type="ARBA" id="ARBA00022777"/>
    </source>
</evidence>